<reference evidence="1 2" key="1">
    <citation type="submission" date="2019-01" db="EMBL/GenBank/DDBJ databases">
        <authorList>
            <person name="Chen W.-M."/>
        </authorList>
    </citation>
    <scope>NUCLEOTIDE SEQUENCE [LARGE SCALE GENOMIC DNA]</scope>
    <source>
        <strain evidence="1 2">KYPC3</strain>
    </source>
</reference>
<dbReference type="OrthoDB" id="5751334at2"/>
<gene>
    <name evidence="1" type="ORF">EOE67_12885</name>
</gene>
<dbReference type="RefSeq" id="WP_127699518.1">
    <property type="nucleotide sequence ID" value="NZ_SACS01000013.1"/>
</dbReference>
<evidence type="ECO:0000313" key="2">
    <source>
        <dbReference type="Proteomes" id="UP000283077"/>
    </source>
</evidence>
<protein>
    <submittedName>
        <fullName evidence="1">Uncharacterized protein</fullName>
    </submittedName>
</protein>
<keyword evidence="2" id="KW-1185">Reference proteome</keyword>
<dbReference type="Proteomes" id="UP000283077">
    <property type="component" value="Unassembled WGS sequence"/>
</dbReference>
<comment type="caution">
    <text evidence="1">The sequence shown here is derived from an EMBL/GenBank/DDBJ whole genome shotgun (WGS) entry which is preliminary data.</text>
</comment>
<dbReference type="AlphaFoldDB" id="A0A437QME7"/>
<name>A0A437QME7_9GAMM</name>
<accession>A0A437QME7</accession>
<dbReference type="EMBL" id="SACS01000013">
    <property type="protein sequence ID" value="RVU35716.1"/>
    <property type="molecule type" value="Genomic_DNA"/>
</dbReference>
<organism evidence="1 2">
    <name type="scientific">Rheinheimera riviphila</name>
    <dbReference type="NCBI Taxonomy" id="1834037"/>
    <lineage>
        <taxon>Bacteria</taxon>
        <taxon>Pseudomonadati</taxon>
        <taxon>Pseudomonadota</taxon>
        <taxon>Gammaproteobacteria</taxon>
        <taxon>Chromatiales</taxon>
        <taxon>Chromatiaceae</taxon>
        <taxon>Rheinheimera</taxon>
    </lineage>
</organism>
<proteinExistence type="predicted"/>
<evidence type="ECO:0000313" key="1">
    <source>
        <dbReference type="EMBL" id="RVU35716.1"/>
    </source>
</evidence>
<sequence>MQFAAEPNADKSYIRQLKRLISSLLSVSKFQHSMYGQASQFFERDASARHELQQLEQSWEHSQHQLKSATAKTEARLIAQVQQHRQAFVDAEQQYQQKRLYRQSQLVMLCQQFLQLSEGNSRSETILRSSKLLGCLQLLAPSEGEQITSVQQKYKPLYKAALSLRLLDHLLERGLVTNSFILQKAELRQNGGEPDQPCPFRDDVQIPMLMALLLQDVGHYHPDAVSILCGPHGELSRSRELDVEERQQFLEVSLQASLRFLLHGIAAPRYRGNSRAERDEFEKNEQDKLAFAATLLRNANTPGVGIGNLVKIPQVYASAVLPGRNRFDYQALPKVALIIKTGASQGRFDARMADALLTITGIFPQGYGIVFLPKPQPGQAVERYEFAIVNSLYPLQAEVPLCRIVTRNLQFKHIGQNCTVSVAHNLYFKPARQQLAIIPQARLSDILSKLSSGFEPGQLRHMLPRYWHPDEFFADPKHQNLWNRTELLSN</sequence>